<evidence type="ECO:0000256" key="3">
    <source>
        <dbReference type="ARBA" id="ARBA00022475"/>
    </source>
</evidence>
<organism evidence="9 10">
    <name type="scientific">Syntrophaceticus schinkii</name>
    <dbReference type="NCBI Taxonomy" id="499207"/>
    <lineage>
        <taxon>Bacteria</taxon>
        <taxon>Bacillati</taxon>
        <taxon>Bacillota</taxon>
        <taxon>Clostridia</taxon>
        <taxon>Thermoanaerobacterales</taxon>
        <taxon>Thermoanaerobacterales Family III. Incertae Sedis</taxon>
        <taxon>Syntrophaceticus</taxon>
    </lineage>
</organism>
<keyword evidence="3" id="KW-1003">Cell membrane</keyword>
<dbReference type="InterPro" id="IPR018076">
    <property type="entry name" value="T2SS_GspF_dom"/>
</dbReference>
<evidence type="ECO:0000313" key="9">
    <source>
        <dbReference type="EMBL" id="CEO87668.1"/>
    </source>
</evidence>
<feature type="domain" description="Type II secretion system protein GspF" evidence="8">
    <location>
        <begin position="10"/>
        <end position="127"/>
    </location>
</feature>
<keyword evidence="5 7" id="KW-1133">Transmembrane helix</keyword>
<evidence type="ECO:0000256" key="5">
    <source>
        <dbReference type="ARBA" id="ARBA00022989"/>
    </source>
</evidence>
<name>A0A0B7MHH9_9FIRM</name>
<dbReference type="GO" id="GO:0005886">
    <property type="term" value="C:plasma membrane"/>
    <property type="evidence" value="ECO:0007669"/>
    <property type="project" value="UniProtKB-SubCell"/>
</dbReference>
<keyword evidence="10" id="KW-1185">Reference proteome</keyword>
<dbReference type="Gene3D" id="1.20.81.30">
    <property type="entry name" value="Type II secretion system (T2SS), domain F"/>
    <property type="match status" value="1"/>
</dbReference>
<dbReference type="InterPro" id="IPR042094">
    <property type="entry name" value="T2SS_GspF_sf"/>
</dbReference>
<evidence type="ECO:0000256" key="4">
    <source>
        <dbReference type="ARBA" id="ARBA00022692"/>
    </source>
</evidence>
<evidence type="ECO:0000256" key="2">
    <source>
        <dbReference type="ARBA" id="ARBA00005745"/>
    </source>
</evidence>
<dbReference type="PANTHER" id="PTHR30012">
    <property type="entry name" value="GENERAL SECRETION PATHWAY PROTEIN"/>
    <property type="match status" value="1"/>
</dbReference>
<proteinExistence type="inferred from homology"/>
<dbReference type="Proteomes" id="UP000046155">
    <property type="component" value="Unassembled WGS sequence"/>
</dbReference>
<evidence type="ECO:0000256" key="7">
    <source>
        <dbReference type="SAM" id="Phobius"/>
    </source>
</evidence>
<comment type="subcellular location">
    <subcellularLocation>
        <location evidence="1">Cell membrane</location>
        <topology evidence="1">Multi-pass membrane protein</topology>
    </subcellularLocation>
</comment>
<keyword evidence="6 7" id="KW-0472">Membrane</keyword>
<accession>A0A0B7MHH9</accession>
<sequence>MSGIVVRGYASVLAGGIPVIQALETAGPASGSIIVVEAVEDTCEKIQEGKNIAGPLGESGVFAPMVVQMVAVGEESGNLPDMLSRVSGFYEEEVATMAKGLTSIIEPLLIIIVGCVVGFMVIAMYLPIFLVVTTVGG</sequence>
<dbReference type="Pfam" id="PF00482">
    <property type="entry name" value="T2SSF"/>
    <property type="match status" value="1"/>
</dbReference>
<evidence type="ECO:0000256" key="6">
    <source>
        <dbReference type="ARBA" id="ARBA00023136"/>
    </source>
</evidence>
<dbReference type="RefSeq" id="WP_198142091.1">
    <property type="nucleotide sequence ID" value="NZ_CDRZ01000021.1"/>
</dbReference>
<gene>
    <name evidence="9" type="ORF">SSCH_1170025</name>
</gene>
<dbReference type="InterPro" id="IPR003004">
    <property type="entry name" value="GspF/PilC"/>
</dbReference>
<evidence type="ECO:0000313" key="10">
    <source>
        <dbReference type="Proteomes" id="UP000046155"/>
    </source>
</evidence>
<reference evidence="10" key="1">
    <citation type="submission" date="2015-01" db="EMBL/GenBank/DDBJ databases">
        <authorList>
            <person name="Manzoor Shahid"/>
            <person name="Zubair Saima"/>
        </authorList>
    </citation>
    <scope>NUCLEOTIDE SEQUENCE [LARGE SCALE GENOMIC DNA]</scope>
    <source>
        <strain evidence="10">Sp3</strain>
    </source>
</reference>
<dbReference type="PANTHER" id="PTHR30012:SF0">
    <property type="entry name" value="TYPE II SECRETION SYSTEM PROTEIN F-RELATED"/>
    <property type="match status" value="1"/>
</dbReference>
<dbReference type="AlphaFoldDB" id="A0A0B7MHH9"/>
<dbReference type="EMBL" id="CDRZ01000021">
    <property type="protein sequence ID" value="CEO87668.1"/>
    <property type="molecule type" value="Genomic_DNA"/>
</dbReference>
<protein>
    <submittedName>
        <fullName evidence="9">Type II secretion system protein</fullName>
    </submittedName>
</protein>
<feature type="transmembrane region" description="Helical" evidence="7">
    <location>
        <begin position="108"/>
        <end position="132"/>
    </location>
</feature>
<comment type="similarity">
    <text evidence="2">Belongs to the GSP F family.</text>
</comment>
<evidence type="ECO:0000259" key="8">
    <source>
        <dbReference type="Pfam" id="PF00482"/>
    </source>
</evidence>
<evidence type="ECO:0000256" key="1">
    <source>
        <dbReference type="ARBA" id="ARBA00004651"/>
    </source>
</evidence>
<keyword evidence="4 7" id="KW-0812">Transmembrane</keyword>